<dbReference type="InterPro" id="IPR036412">
    <property type="entry name" value="HAD-like_sf"/>
</dbReference>
<evidence type="ECO:0000313" key="5">
    <source>
        <dbReference type="EMBL" id="CAF3716025.1"/>
    </source>
</evidence>
<gene>
    <name evidence="5" type="ORF">JBS370_LOCUS10477</name>
    <name evidence="4" type="ORF">JXQ802_LOCUS28622</name>
    <name evidence="3" type="ORF">PYM288_LOCUS19127</name>
    <name evidence="2" type="ORF">ZHD862_LOCUS12680</name>
</gene>
<dbReference type="Proteomes" id="UP000663870">
    <property type="component" value="Unassembled WGS sequence"/>
</dbReference>
<dbReference type="EMBL" id="CAJNOH010000621">
    <property type="protein sequence ID" value="CAF1090101.1"/>
    <property type="molecule type" value="Genomic_DNA"/>
</dbReference>
<keyword evidence="1" id="KW-0378">Hydrolase</keyword>
<dbReference type="InterPro" id="IPR051540">
    <property type="entry name" value="S-2-haloacid_dehalogenase"/>
</dbReference>
<dbReference type="PANTHER" id="PTHR43316:SF3">
    <property type="entry name" value="HALOACID DEHALOGENASE, TYPE II (AFU_ORTHOLOGUE AFUA_2G07750)-RELATED"/>
    <property type="match status" value="1"/>
</dbReference>
<dbReference type="InterPro" id="IPR023214">
    <property type="entry name" value="HAD_sf"/>
</dbReference>
<evidence type="ECO:0000313" key="3">
    <source>
        <dbReference type="EMBL" id="CAF1090101.1"/>
    </source>
</evidence>
<dbReference type="Proteomes" id="UP000663836">
    <property type="component" value="Unassembled WGS sequence"/>
</dbReference>
<organism evidence="2 6">
    <name type="scientific">Rotaria sordida</name>
    <dbReference type="NCBI Taxonomy" id="392033"/>
    <lineage>
        <taxon>Eukaryota</taxon>
        <taxon>Metazoa</taxon>
        <taxon>Spiralia</taxon>
        <taxon>Gnathifera</taxon>
        <taxon>Rotifera</taxon>
        <taxon>Eurotatoria</taxon>
        <taxon>Bdelloidea</taxon>
        <taxon>Philodinida</taxon>
        <taxon>Philodinidae</taxon>
        <taxon>Rotaria</taxon>
    </lineage>
</organism>
<dbReference type="InterPro" id="IPR041492">
    <property type="entry name" value="HAD_2"/>
</dbReference>
<evidence type="ECO:0000256" key="1">
    <source>
        <dbReference type="ARBA" id="ARBA00022801"/>
    </source>
</evidence>
<dbReference type="AlphaFoldDB" id="A0A814H2M2"/>
<dbReference type="EMBL" id="CAJOBD010000761">
    <property type="protein sequence ID" value="CAF3716025.1"/>
    <property type="molecule type" value="Genomic_DNA"/>
</dbReference>
<evidence type="ECO:0008006" key="8">
    <source>
        <dbReference type="Google" id="ProtNLM"/>
    </source>
</evidence>
<comment type="caution">
    <text evidence="2">The sequence shown here is derived from an EMBL/GenBank/DDBJ whole genome shotgun (WGS) entry which is preliminary data.</text>
</comment>
<sequence length="216" mass="23432">MLTDSSINQNIASLLPSLSSSDVEKFTDDWLNAYGSFFGKSFPTSVTHQPFLWVIRSSLLKILDSFDLSNMVPEGSATFNALMSAWGNLQPRVGVTEVLTKLSRKYQLGLLSNGDKGTLQAALRVFPSSVNISLILSSDYPVNCFKPCPSMYAQALAVVNGDRTQVLHVAGSAFDAQGARTFGIFSGVLDSSAIHTNPQPCFAFDDISKLLSFFDI</sequence>
<protein>
    <recommendedName>
        <fullName evidence="8">Haloacid dehalogenase</fullName>
    </recommendedName>
</protein>
<evidence type="ECO:0000313" key="6">
    <source>
        <dbReference type="Proteomes" id="UP000663864"/>
    </source>
</evidence>
<keyword evidence="7" id="KW-1185">Reference proteome</keyword>
<proteinExistence type="predicted"/>
<dbReference type="GO" id="GO:0016787">
    <property type="term" value="F:hydrolase activity"/>
    <property type="evidence" value="ECO:0007669"/>
    <property type="project" value="UniProtKB-KW"/>
</dbReference>
<evidence type="ECO:0000313" key="4">
    <source>
        <dbReference type="EMBL" id="CAF1283611.1"/>
    </source>
</evidence>
<dbReference type="SUPFAM" id="SSF56784">
    <property type="entry name" value="HAD-like"/>
    <property type="match status" value="1"/>
</dbReference>
<dbReference type="Proteomes" id="UP000663864">
    <property type="component" value="Unassembled WGS sequence"/>
</dbReference>
<dbReference type="EMBL" id="CAJNOL010001085">
    <property type="protein sequence ID" value="CAF1283611.1"/>
    <property type="molecule type" value="Genomic_DNA"/>
</dbReference>
<evidence type="ECO:0000313" key="2">
    <source>
        <dbReference type="EMBL" id="CAF1004054.1"/>
    </source>
</evidence>
<evidence type="ECO:0000313" key="7">
    <source>
        <dbReference type="Proteomes" id="UP000663870"/>
    </source>
</evidence>
<dbReference type="Gene3D" id="3.40.50.1000">
    <property type="entry name" value="HAD superfamily/HAD-like"/>
    <property type="match status" value="1"/>
</dbReference>
<dbReference type="Pfam" id="PF13419">
    <property type="entry name" value="HAD_2"/>
    <property type="match status" value="1"/>
</dbReference>
<dbReference type="EMBL" id="CAJNOT010000504">
    <property type="protein sequence ID" value="CAF1004054.1"/>
    <property type="molecule type" value="Genomic_DNA"/>
</dbReference>
<dbReference type="Proteomes" id="UP000663854">
    <property type="component" value="Unassembled WGS sequence"/>
</dbReference>
<name>A0A814H2M2_9BILA</name>
<accession>A0A814H2M2</accession>
<dbReference type="PANTHER" id="PTHR43316">
    <property type="entry name" value="HYDROLASE, HALOACID DELAHOGENASE-RELATED"/>
    <property type="match status" value="1"/>
</dbReference>
<reference evidence="2" key="1">
    <citation type="submission" date="2021-02" db="EMBL/GenBank/DDBJ databases">
        <authorList>
            <person name="Nowell W R."/>
        </authorList>
    </citation>
    <scope>NUCLEOTIDE SEQUENCE</scope>
</reference>